<feature type="compositionally biased region" description="Low complexity" evidence="1">
    <location>
        <begin position="44"/>
        <end position="62"/>
    </location>
</feature>
<sequence length="199" mass="22282">MNPRKKRRLMTALVCLGLLLLTAIFITAFLNRQAKKKEKKPEISQTTSSESSVVSSYSQSEQTPDEKNYRQARATLERPESLVSEDKKNKVAEALRIAVEDIKKHPNTADVSGTMDNHLSSTSSPMVLTFAMALNLAGYRLEDSQTEVFKSYSDDVLQFICVLSKDGEENSYFVGNYNDYTAQLQIASYHGGNIRVRGD</sequence>
<feature type="compositionally biased region" description="Basic and acidic residues" evidence="1">
    <location>
        <begin position="64"/>
        <end position="85"/>
    </location>
</feature>
<name>A0ABS5AV99_9STRE</name>
<evidence type="ECO:0000256" key="1">
    <source>
        <dbReference type="SAM" id="MobiDB-lite"/>
    </source>
</evidence>
<keyword evidence="3" id="KW-1185">Reference proteome</keyword>
<gene>
    <name evidence="2" type="ORF">DHL47_03840</name>
</gene>
<evidence type="ECO:0000313" key="2">
    <source>
        <dbReference type="EMBL" id="MBP2620480.1"/>
    </source>
</evidence>
<dbReference type="Proteomes" id="UP001519349">
    <property type="component" value="Unassembled WGS sequence"/>
</dbReference>
<proteinExistence type="predicted"/>
<comment type="caution">
    <text evidence="2">The sequence shown here is derived from an EMBL/GenBank/DDBJ whole genome shotgun (WGS) entry which is preliminary data.</text>
</comment>
<dbReference type="EMBL" id="QFAY01000006">
    <property type="protein sequence ID" value="MBP2620480.1"/>
    <property type="molecule type" value="Genomic_DNA"/>
</dbReference>
<feature type="region of interest" description="Disordered" evidence="1">
    <location>
        <begin position="36"/>
        <end position="85"/>
    </location>
</feature>
<reference evidence="2 3" key="1">
    <citation type="submission" date="2018-05" db="EMBL/GenBank/DDBJ databases">
        <title>Draft genome sequence of Streptococcus panodentis CCUG 70867T.</title>
        <authorList>
            <person name="Salva-Serra F."/>
            <person name="Mendez V."/>
            <person name="Jaen-Luchoro D."/>
            <person name="Gonzales-Siles L."/>
            <person name="Karlsson R."/>
            <person name="Engstrom-Jakobsson H."/>
            <person name="Busquets A."/>
            <person name="Gomila M."/>
            <person name="Pineiro-Iglesias B."/>
            <person name="Bennasar-Figueras A."/>
            <person name="Seeger M."/>
            <person name="Moore E."/>
        </authorList>
    </citation>
    <scope>NUCLEOTIDE SEQUENCE [LARGE SCALE GENOMIC DNA]</scope>
    <source>
        <strain evidence="2 3">CCUG 70867</strain>
    </source>
</reference>
<protein>
    <recommendedName>
        <fullName evidence="4">Lipoprotein</fullName>
    </recommendedName>
</protein>
<organism evidence="2 3">
    <name type="scientific">Streptococcus panodentis</name>
    <dbReference type="NCBI Taxonomy" id="1581472"/>
    <lineage>
        <taxon>Bacteria</taxon>
        <taxon>Bacillati</taxon>
        <taxon>Bacillota</taxon>
        <taxon>Bacilli</taxon>
        <taxon>Lactobacillales</taxon>
        <taxon>Streptococcaceae</taxon>
        <taxon>Streptococcus</taxon>
    </lineage>
</organism>
<evidence type="ECO:0008006" key="4">
    <source>
        <dbReference type="Google" id="ProtNLM"/>
    </source>
</evidence>
<evidence type="ECO:0000313" key="3">
    <source>
        <dbReference type="Proteomes" id="UP001519349"/>
    </source>
</evidence>
<accession>A0ABS5AV99</accession>
<dbReference type="RefSeq" id="WP_245335536.1">
    <property type="nucleotide sequence ID" value="NZ_QFAY01000006.1"/>
</dbReference>